<gene>
    <name evidence="5" type="ORF">B446_02610</name>
</gene>
<dbReference type="EMBL" id="CP006259">
    <property type="protein sequence ID" value="AGS67354.1"/>
    <property type="molecule type" value="Genomic_DNA"/>
</dbReference>
<dbReference type="HOGENOM" id="CLU_111585_0_0_11"/>
<keyword evidence="2" id="KW-0238">DNA-binding</keyword>
<keyword evidence="1" id="KW-0805">Transcription regulation</keyword>
<evidence type="ECO:0000313" key="6">
    <source>
        <dbReference type="Proteomes" id="UP000015423"/>
    </source>
</evidence>
<dbReference type="PATRIC" id="fig|1214242.5.peg.539"/>
<dbReference type="GO" id="GO:0003677">
    <property type="term" value="F:DNA binding"/>
    <property type="evidence" value="ECO:0007669"/>
    <property type="project" value="UniProtKB-KW"/>
</dbReference>
<dbReference type="InterPro" id="IPR036388">
    <property type="entry name" value="WH-like_DNA-bd_sf"/>
</dbReference>
<sequence>MRRTSFDSWPCSIARAVDVLGDGWTLLILREVFYGESRFDGFIDSLGIARNTLTDRLRRLEEAGLLQRQAYQSEPVRHEYLLTDKGRDFFGVLAAINAWGDRWLADDDGIPVVMQHTACGHDTQAKVVCASCGETLHHQDVAVRTGPGYPARLLDRPDVQTRFTTDRHPEHVTNT</sequence>
<evidence type="ECO:0000313" key="5">
    <source>
        <dbReference type="EMBL" id="AGS67354.1"/>
    </source>
</evidence>
<proteinExistence type="predicted"/>
<dbReference type="SUPFAM" id="SSF46785">
    <property type="entry name" value="Winged helix' DNA-binding domain"/>
    <property type="match status" value="1"/>
</dbReference>
<protein>
    <recommendedName>
        <fullName evidence="4">HTH hxlR-type domain-containing protein</fullName>
    </recommendedName>
</protein>
<reference evidence="6" key="1">
    <citation type="submission" date="2012-10" db="EMBL/GenBank/DDBJ databases">
        <title>The complete genome sequence of Streptomyces collinus Tu 365.</title>
        <authorList>
            <person name="Ruckert C."/>
            <person name="Szczepanowski R."/>
            <person name="Goesmann A."/>
            <person name="Pross E.K."/>
            <person name="Musiol E.M."/>
            <person name="Blin K."/>
            <person name="Wohlleben W."/>
            <person name="Puhler A."/>
            <person name="Weber T."/>
            <person name="Kalinowski J."/>
        </authorList>
    </citation>
    <scope>NUCLEOTIDE SEQUENCE [LARGE SCALE GENOMIC DNA]</scope>
    <source>
        <strain evidence="6">DSM 40733 / Tue 365</strain>
    </source>
</reference>
<keyword evidence="3" id="KW-0804">Transcription</keyword>
<evidence type="ECO:0000259" key="4">
    <source>
        <dbReference type="PROSITE" id="PS51118"/>
    </source>
</evidence>
<dbReference type="Proteomes" id="UP000015423">
    <property type="component" value="Chromosome"/>
</dbReference>
<reference evidence="5 6" key="2">
    <citation type="journal article" date="2013" name="J. Biotechnol.">
        <title>Complete genome sequence of the kirromycin producer Streptomyces collinus Tu 365 consisting of a linear chromosome and two linear plasmids.</title>
        <authorList>
            <person name="Ruckert C."/>
            <person name="Szczepanowski R."/>
            <person name="Albersmeier A."/>
            <person name="Goesmann A."/>
            <person name="Iftime D."/>
            <person name="Musiol E.M."/>
            <person name="Blin K."/>
            <person name="Wohlleben W."/>
            <person name="Puhler A."/>
            <person name="Kalinowski J."/>
            <person name="Weber T."/>
        </authorList>
    </citation>
    <scope>NUCLEOTIDE SEQUENCE [LARGE SCALE GENOMIC DNA]</scope>
    <source>
        <strain evidence="6">DSM 40733 / Tue 365</strain>
    </source>
</reference>
<keyword evidence="6" id="KW-1185">Reference proteome</keyword>
<dbReference type="PANTHER" id="PTHR33204">
    <property type="entry name" value="TRANSCRIPTIONAL REGULATOR, MARR FAMILY"/>
    <property type="match status" value="1"/>
</dbReference>
<dbReference type="STRING" id="1214242.B446_02610"/>
<dbReference type="PANTHER" id="PTHR33204:SF36">
    <property type="entry name" value="TRANSCRIPTIONAL REGULATORY PROTEIN"/>
    <property type="match status" value="1"/>
</dbReference>
<dbReference type="Pfam" id="PF01638">
    <property type="entry name" value="HxlR"/>
    <property type="match status" value="1"/>
</dbReference>
<dbReference type="RefSeq" id="WP_020937838.1">
    <property type="nucleotide sequence ID" value="NC_021985.1"/>
</dbReference>
<organism evidence="5 6">
    <name type="scientific">Streptomyces collinus (strain DSM 40733 / Tue 365)</name>
    <dbReference type="NCBI Taxonomy" id="1214242"/>
    <lineage>
        <taxon>Bacteria</taxon>
        <taxon>Bacillati</taxon>
        <taxon>Actinomycetota</taxon>
        <taxon>Actinomycetes</taxon>
        <taxon>Kitasatosporales</taxon>
        <taxon>Streptomycetaceae</taxon>
        <taxon>Streptomyces</taxon>
    </lineage>
</organism>
<name>S5UWF4_STRC3</name>
<dbReference type="PROSITE" id="PS51118">
    <property type="entry name" value="HTH_HXLR"/>
    <property type="match status" value="1"/>
</dbReference>
<evidence type="ECO:0000256" key="2">
    <source>
        <dbReference type="ARBA" id="ARBA00023125"/>
    </source>
</evidence>
<dbReference type="InterPro" id="IPR036390">
    <property type="entry name" value="WH_DNA-bd_sf"/>
</dbReference>
<dbReference type="eggNOG" id="COG1733">
    <property type="taxonomic scope" value="Bacteria"/>
</dbReference>
<evidence type="ECO:0000256" key="1">
    <source>
        <dbReference type="ARBA" id="ARBA00023015"/>
    </source>
</evidence>
<dbReference type="AlphaFoldDB" id="S5UWF4"/>
<accession>S5UWF4</accession>
<dbReference type="InterPro" id="IPR002577">
    <property type="entry name" value="HTH_HxlR"/>
</dbReference>
<feature type="domain" description="HTH hxlR-type" evidence="4">
    <location>
        <begin position="11"/>
        <end position="108"/>
    </location>
</feature>
<dbReference type="Gene3D" id="1.10.10.10">
    <property type="entry name" value="Winged helix-like DNA-binding domain superfamily/Winged helix DNA-binding domain"/>
    <property type="match status" value="1"/>
</dbReference>
<evidence type="ECO:0000256" key="3">
    <source>
        <dbReference type="ARBA" id="ARBA00023163"/>
    </source>
</evidence>
<dbReference type="KEGG" id="sci:B446_02610"/>